<gene>
    <name evidence="2" type="ORF">BCR33DRAFT_723095</name>
</gene>
<evidence type="ECO:0000313" key="3">
    <source>
        <dbReference type="Proteomes" id="UP000193642"/>
    </source>
</evidence>
<accession>A0A1Y2BGE7</accession>
<keyword evidence="3" id="KW-1185">Reference proteome</keyword>
<reference evidence="2 3" key="1">
    <citation type="submission" date="2016-07" db="EMBL/GenBank/DDBJ databases">
        <title>Pervasive Adenine N6-methylation of Active Genes in Fungi.</title>
        <authorList>
            <consortium name="DOE Joint Genome Institute"/>
            <person name="Mondo S.J."/>
            <person name="Dannebaum R.O."/>
            <person name="Kuo R.C."/>
            <person name="Labutti K."/>
            <person name="Haridas S."/>
            <person name="Kuo A."/>
            <person name="Salamov A."/>
            <person name="Ahrendt S.R."/>
            <person name="Lipzen A."/>
            <person name="Sullivan W."/>
            <person name="Andreopoulos W.B."/>
            <person name="Clum A."/>
            <person name="Lindquist E."/>
            <person name="Daum C."/>
            <person name="Ramamoorthy G.K."/>
            <person name="Gryganskyi A."/>
            <person name="Culley D."/>
            <person name="Magnuson J.K."/>
            <person name="James T.Y."/>
            <person name="O'Malley M.A."/>
            <person name="Stajich J.E."/>
            <person name="Spatafora J.W."/>
            <person name="Visel A."/>
            <person name="Grigoriev I.V."/>
        </authorList>
    </citation>
    <scope>NUCLEOTIDE SEQUENCE [LARGE SCALE GENOMIC DNA]</scope>
    <source>
        <strain evidence="2 3">JEL800</strain>
    </source>
</reference>
<organism evidence="2 3">
    <name type="scientific">Rhizoclosmatium globosum</name>
    <dbReference type="NCBI Taxonomy" id="329046"/>
    <lineage>
        <taxon>Eukaryota</taxon>
        <taxon>Fungi</taxon>
        <taxon>Fungi incertae sedis</taxon>
        <taxon>Chytridiomycota</taxon>
        <taxon>Chytridiomycota incertae sedis</taxon>
        <taxon>Chytridiomycetes</taxon>
        <taxon>Chytridiales</taxon>
        <taxon>Chytriomycetaceae</taxon>
        <taxon>Rhizoclosmatium</taxon>
    </lineage>
</organism>
<dbReference type="Proteomes" id="UP000193642">
    <property type="component" value="Unassembled WGS sequence"/>
</dbReference>
<sequence>MFEFPQLVQLATNHGLTLLCHNETSRVAIFQYPSDISQWKVNVYYTTQTVATVINYPVKGRTQLFRRNVSWADLGKIFQNARAHTGKGYYRRSDSPLQPNLVTAMEGQDQDDEETALKKQLANLEEQTKVVKELLDVFEQKRRLEEEKRMWEAAEAIRIQWEMAARAEAQRLERERQRQLEEEREQERVRKSVLTQLRRVRGFNVDWSLCFSDGIPSNMNFTKCLALSPSGGYTAVGDDTGCEYFSIPDEARDILDRQQCTNLDYVYFGAKGEYYIQKTNGKTFWNYPGKPDTEFEDDLSSKWVDFMALGHEGSYYIQFRDGQSVWNGIPDELARILKNRKNRHRNVCSVWLSNEGEGFYVVFDDGACFFSGRDFPSAIIRHSDQSEHTSQTIALHREQSNIRRSFS</sequence>
<name>A0A1Y2BGE7_9FUNG</name>
<evidence type="ECO:0000256" key="1">
    <source>
        <dbReference type="SAM" id="Coils"/>
    </source>
</evidence>
<keyword evidence="1" id="KW-0175">Coiled coil</keyword>
<evidence type="ECO:0000313" key="2">
    <source>
        <dbReference type="EMBL" id="ORY33883.1"/>
    </source>
</evidence>
<proteinExistence type="predicted"/>
<protein>
    <submittedName>
        <fullName evidence="2">Uncharacterized protein</fullName>
    </submittedName>
</protein>
<feature type="coiled-coil region" evidence="1">
    <location>
        <begin position="107"/>
        <end position="189"/>
    </location>
</feature>
<dbReference type="OrthoDB" id="10349031at2759"/>
<dbReference type="EMBL" id="MCGO01000066">
    <property type="protein sequence ID" value="ORY33883.1"/>
    <property type="molecule type" value="Genomic_DNA"/>
</dbReference>
<comment type="caution">
    <text evidence="2">The sequence shown here is derived from an EMBL/GenBank/DDBJ whole genome shotgun (WGS) entry which is preliminary data.</text>
</comment>
<dbReference type="AlphaFoldDB" id="A0A1Y2BGE7"/>